<evidence type="ECO:0000313" key="2">
    <source>
        <dbReference type="EMBL" id="QDW67620.1"/>
    </source>
</evidence>
<dbReference type="OrthoDB" id="9918126at2"/>
<dbReference type="RefSeq" id="WP_144893502.1">
    <property type="nucleotide sequence ID" value="NZ_CP042218.1"/>
</dbReference>
<evidence type="ECO:0000313" key="3">
    <source>
        <dbReference type="Proteomes" id="UP000316584"/>
    </source>
</evidence>
<sequence length="93" mass="10248">MEPEVISEEYGIPAAQAREIIWRETRRALLRRWQAWAWLGTTLGLALVLHLAQPGNGVYALLIGAGALLVWYQVGRFLAEPAVHAAARSRSAA</sequence>
<proteinExistence type="predicted"/>
<evidence type="ECO:0000256" key="1">
    <source>
        <dbReference type="SAM" id="Phobius"/>
    </source>
</evidence>
<dbReference type="AlphaFoldDB" id="A0A518N6T6"/>
<keyword evidence="3" id="KW-1185">Reference proteome</keyword>
<dbReference type="KEGG" id="lug:FPZ22_12640"/>
<gene>
    <name evidence="2" type="ORF">FPZ22_12640</name>
</gene>
<dbReference type="EMBL" id="CP042218">
    <property type="protein sequence ID" value="QDW67620.1"/>
    <property type="molecule type" value="Genomic_DNA"/>
</dbReference>
<accession>A0A518N6T6</accession>
<protein>
    <submittedName>
        <fullName evidence="2">Uncharacterized protein</fullName>
    </submittedName>
</protein>
<feature type="transmembrane region" description="Helical" evidence="1">
    <location>
        <begin position="58"/>
        <end position="79"/>
    </location>
</feature>
<organism evidence="2 3">
    <name type="scientific">Luteimonas granuli</name>
    <dbReference type="NCBI Taxonomy" id="1176533"/>
    <lineage>
        <taxon>Bacteria</taxon>
        <taxon>Pseudomonadati</taxon>
        <taxon>Pseudomonadota</taxon>
        <taxon>Gammaproteobacteria</taxon>
        <taxon>Lysobacterales</taxon>
        <taxon>Lysobacteraceae</taxon>
        <taxon>Luteimonas</taxon>
    </lineage>
</organism>
<name>A0A518N6T6_9GAMM</name>
<keyword evidence="1" id="KW-1133">Transmembrane helix</keyword>
<keyword evidence="1" id="KW-0812">Transmembrane</keyword>
<feature type="transmembrane region" description="Helical" evidence="1">
    <location>
        <begin position="33"/>
        <end position="52"/>
    </location>
</feature>
<dbReference type="Proteomes" id="UP000316584">
    <property type="component" value="Chromosome"/>
</dbReference>
<keyword evidence="1" id="KW-0472">Membrane</keyword>
<reference evidence="2 3" key="1">
    <citation type="submission" date="2019-07" db="EMBL/GenBank/DDBJ databases">
        <title>Full genome sequence of Luteimonas sp. Gr-4.</title>
        <authorList>
            <person name="Im W.-T."/>
        </authorList>
    </citation>
    <scope>NUCLEOTIDE SEQUENCE [LARGE SCALE GENOMIC DNA]</scope>
    <source>
        <strain evidence="2 3">Gr-4</strain>
    </source>
</reference>